<organism evidence="1 2">
    <name type="scientific">Mycoemilia scoparia</name>
    <dbReference type="NCBI Taxonomy" id="417184"/>
    <lineage>
        <taxon>Eukaryota</taxon>
        <taxon>Fungi</taxon>
        <taxon>Fungi incertae sedis</taxon>
        <taxon>Zoopagomycota</taxon>
        <taxon>Kickxellomycotina</taxon>
        <taxon>Kickxellomycetes</taxon>
        <taxon>Kickxellales</taxon>
        <taxon>Kickxellaceae</taxon>
        <taxon>Mycoemilia</taxon>
    </lineage>
</organism>
<sequence>MTGTAYYFVGTSGEVVDDNYIRNKINEEFKRLKLPSYHYQGASRPSEEIKSMLLEDLDNYRNISFKTLWWAKRVEHSVVLEFTYYYDSEYRGQTSFEAAM</sequence>
<accession>A0A9W7ZYT4</accession>
<reference evidence="1" key="1">
    <citation type="submission" date="2022-07" db="EMBL/GenBank/DDBJ databases">
        <title>Phylogenomic reconstructions and comparative analyses of Kickxellomycotina fungi.</title>
        <authorList>
            <person name="Reynolds N.K."/>
            <person name="Stajich J.E."/>
            <person name="Barry K."/>
            <person name="Grigoriev I.V."/>
            <person name="Crous P."/>
            <person name="Smith M.E."/>
        </authorList>
    </citation>
    <scope>NUCLEOTIDE SEQUENCE</scope>
    <source>
        <strain evidence="1">NBRC 100468</strain>
    </source>
</reference>
<gene>
    <name evidence="1" type="ORF">H4219_004732</name>
</gene>
<keyword evidence="2" id="KW-1185">Reference proteome</keyword>
<evidence type="ECO:0000313" key="1">
    <source>
        <dbReference type="EMBL" id="KAJ1914571.1"/>
    </source>
</evidence>
<dbReference type="Proteomes" id="UP001150538">
    <property type="component" value="Unassembled WGS sequence"/>
</dbReference>
<dbReference type="AlphaFoldDB" id="A0A9W7ZYT4"/>
<name>A0A9W7ZYT4_9FUNG</name>
<comment type="caution">
    <text evidence="1">The sequence shown here is derived from an EMBL/GenBank/DDBJ whole genome shotgun (WGS) entry which is preliminary data.</text>
</comment>
<protein>
    <submittedName>
        <fullName evidence="1">Uncharacterized protein</fullName>
    </submittedName>
</protein>
<evidence type="ECO:0000313" key="2">
    <source>
        <dbReference type="Proteomes" id="UP001150538"/>
    </source>
</evidence>
<dbReference type="EMBL" id="JANBPU010000191">
    <property type="protein sequence ID" value="KAJ1914571.1"/>
    <property type="molecule type" value="Genomic_DNA"/>
</dbReference>
<proteinExistence type="predicted"/>